<sequence>MLRIEGLAPNLREVRMLQMRPSYADHQSLSEPRAWDWLPTDIGGRDRKQQVTSLDHLELGVFLAFLSRFSEGEFQYWNGLADLSALHTLNLTTVVDERALDRLLSLRFPAMADLALRCTTKPSTVYFDKAKRFIRGLPRLRQLNLMNWDWHVAPLAADPKDASGSSSPIKTLRSLQLDHNPADQGNYVRNAQPTRLSLASTSEIMGLGALFPCLETLTLSIHRSRGDCNEVARYRALGSSFPRLQRLALVLEPLPPQPREPPNPESTAFEDRPAGWAELTNGHIISFMANSALDAKLARQIFKAVASPRLETMMVKAEAGGMFRVGPALRPWLNELAREWVVDRVNWKGEVRLRKIGRNAEGGGGRQRMV</sequence>
<gene>
    <name evidence="1" type="ORF">NEMBOFW57_009280</name>
</gene>
<dbReference type="InterPro" id="IPR032675">
    <property type="entry name" value="LRR_dom_sf"/>
</dbReference>
<reference evidence="1" key="1">
    <citation type="submission" date="2023-02" db="EMBL/GenBank/DDBJ databases">
        <authorList>
            <person name="Palmer J.M."/>
        </authorList>
    </citation>
    <scope>NUCLEOTIDE SEQUENCE</scope>
    <source>
        <strain evidence="1">FW57</strain>
    </source>
</reference>
<accession>A0AAD4HVB4</accession>
<protein>
    <submittedName>
        <fullName evidence="1">Uncharacterized protein</fullName>
    </submittedName>
</protein>
<evidence type="ECO:0000313" key="2">
    <source>
        <dbReference type="Proteomes" id="UP001197093"/>
    </source>
</evidence>
<name>A0AAD4HVB4_9PEZI</name>
<evidence type="ECO:0000313" key="1">
    <source>
        <dbReference type="EMBL" id="KAG7284671.1"/>
    </source>
</evidence>
<comment type="caution">
    <text evidence="1">The sequence shown here is derived from an EMBL/GenBank/DDBJ whole genome shotgun (WGS) entry which is preliminary data.</text>
</comment>
<dbReference type="AlphaFoldDB" id="A0AAD4HVB4"/>
<dbReference type="Proteomes" id="UP001197093">
    <property type="component" value="Unassembled WGS sequence"/>
</dbReference>
<organism evidence="1 2">
    <name type="scientific">Staphylotrichum longicolle</name>
    <dbReference type="NCBI Taxonomy" id="669026"/>
    <lineage>
        <taxon>Eukaryota</taxon>
        <taxon>Fungi</taxon>
        <taxon>Dikarya</taxon>
        <taxon>Ascomycota</taxon>
        <taxon>Pezizomycotina</taxon>
        <taxon>Sordariomycetes</taxon>
        <taxon>Sordariomycetidae</taxon>
        <taxon>Sordariales</taxon>
        <taxon>Chaetomiaceae</taxon>
        <taxon>Staphylotrichum</taxon>
    </lineage>
</organism>
<dbReference type="EMBL" id="JAHCVI010000005">
    <property type="protein sequence ID" value="KAG7284671.1"/>
    <property type="molecule type" value="Genomic_DNA"/>
</dbReference>
<proteinExistence type="predicted"/>
<dbReference type="Gene3D" id="3.80.10.10">
    <property type="entry name" value="Ribonuclease Inhibitor"/>
    <property type="match status" value="1"/>
</dbReference>
<keyword evidence="2" id="KW-1185">Reference proteome</keyword>